<dbReference type="SUPFAM" id="SSF48452">
    <property type="entry name" value="TPR-like"/>
    <property type="match status" value="1"/>
</dbReference>
<feature type="repeat" description="TPR" evidence="3">
    <location>
        <begin position="94"/>
        <end position="127"/>
    </location>
</feature>
<dbReference type="InterPro" id="IPR013360">
    <property type="entry name" value="Pilus_4_PilW"/>
</dbReference>
<sequence length="275" mass="30443">MRSAGRRIPGPHPAPGRAYRAACAGGSGVRARLITLLLTAALTAACGSANVRDEEARSAAQYNVELGLQYMQEGMNQVAMEKFRKALRQDPSLAAAHNAIAVLYESLGEIDQADHHFQRAVRLDSKDSRAHNNYGAFLCRQDRWEDAEPHFVAAASDPLYETPEMVYTNAGICAQRAGDLDKAEIYLRKALEAAPEYPVALRRMAQVSMEQGNYLKVRAYLQRYQAVARHTPQTLMLGIRAEEQLGDRNAVSSYRLLLKNNFPDSPEARELSGQP</sequence>
<dbReference type="NCBIfam" id="TIGR02521">
    <property type="entry name" value="type_IV_pilW"/>
    <property type="match status" value="1"/>
</dbReference>
<accession>A0A426QH57</accession>
<dbReference type="InterPro" id="IPR011990">
    <property type="entry name" value="TPR-like_helical_dom_sf"/>
</dbReference>
<dbReference type="Gene3D" id="1.25.40.10">
    <property type="entry name" value="Tetratricopeptide repeat domain"/>
    <property type="match status" value="1"/>
</dbReference>
<name>A0A426QH57_9GAMM</name>
<evidence type="ECO:0000313" key="4">
    <source>
        <dbReference type="EMBL" id="RRQ21089.1"/>
    </source>
</evidence>
<dbReference type="PANTHER" id="PTHR44227:SF3">
    <property type="entry name" value="PROTEIN O-MANNOSYL-TRANSFERASE TMTC4"/>
    <property type="match status" value="1"/>
</dbReference>
<comment type="caution">
    <text evidence="4">The sequence shown here is derived from an EMBL/GenBank/DDBJ whole genome shotgun (WGS) entry which is preliminary data.</text>
</comment>
<protein>
    <submittedName>
        <fullName evidence="4">Type IV pilus biogenesis/stability protein PilW</fullName>
    </submittedName>
</protein>
<dbReference type="Proteomes" id="UP000287798">
    <property type="component" value="Unassembled WGS sequence"/>
</dbReference>
<dbReference type="AlphaFoldDB" id="A0A426QH57"/>
<keyword evidence="1" id="KW-0677">Repeat</keyword>
<proteinExistence type="predicted"/>
<dbReference type="InterPro" id="IPR052346">
    <property type="entry name" value="O-mannosyl-transferase_TMTC"/>
</dbReference>
<gene>
    <name evidence="4" type="primary">pilW</name>
    <name evidence="4" type="ORF">D6C00_03350</name>
</gene>
<organism evidence="4 5">
    <name type="scientific">Thiohalobacter thiocyanaticus</name>
    <dbReference type="NCBI Taxonomy" id="585455"/>
    <lineage>
        <taxon>Bacteria</taxon>
        <taxon>Pseudomonadati</taxon>
        <taxon>Pseudomonadota</taxon>
        <taxon>Gammaproteobacteria</taxon>
        <taxon>Thiohalobacterales</taxon>
        <taxon>Thiohalobacteraceae</taxon>
        <taxon>Thiohalobacter</taxon>
    </lineage>
</organism>
<keyword evidence="5" id="KW-1185">Reference proteome</keyword>
<feature type="repeat" description="TPR" evidence="3">
    <location>
        <begin position="164"/>
        <end position="197"/>
    </location>
</feature>
<keyword evidence="2 3" id="KW-0802">TPR repeat</keyword>
<dbReference type="Pfam" id="PF14559">
    <property type="entry name" value="TPR_19"/>
    <property type="match status" value="2"/>
</dbReference>
<evidence type="ECO:0000256" key="1">
    <source>
        <dbReference type="ARBA" id="ARBA00022737"/>
    </source>
</evidence>
<feature type="repeat" description="TPR" evidence="3">
    <location>
        <begin position="60"/>
        <end position="93"/>
    </location>
</feature>
<dbReference type="SMART" id="SM00028">
    <property type="entry name" value="TPR"/>
    <property type="match status" value="4"/>
</dbReference>
<dbReference type="PROSITE" id="PS50005">
    <property type="entry name" value="TPR"/>
    <property type="match status" value="3"/>
</dbReference>
<dbReference type="PANTHER" id="PTHR44227">
    <property type="match status" value="1"/>
</dbReference>
<evidence type="ECO:0000256" key="3">
    <source>
        <dbReference type="PROSITE-ProRule" id="PRU00339"/>
    </source>
</evidence>
<reference evidence="4 5" key="1">
    <citation type="journal article" date="2010" name="Int. J. Syst. Evol. Microbiol.">
        <title>Thiohalobacter thiocyanaticus gen. nov., sp. nov., a moderately halophilic, sulfur-oxidizing gammaproteobacterium from hypersaline lakes, that utilizes thiocyanate.</title>
        <authorList>
            <person name="Sorokin D.Y."/>
            <person name="Kovaleva O.L."/>
            <person name="Tourova T.P."/>
            <person name="Muyzer G."/>
        </authorList>
    </citation>
    <scope>NUCLEOTIDE SEQUENCE [LARGE SCALE GENOMIC DNA]</scope>
    <source>
        <strain evidence="4 5">Hrh1</strain>
    </source>
</reference>
<evidence type="ECO:0000313" key="5">
    <source>
        <dbReference type="Proteomes" id="UP000287798"/>
    </source>
</evidence>
<dbReference type="EMBL" id="QZMU01000001">
    <property type="protein sequence ID" value="RRQ21089.1"/>
    <property type="molecule type" value="Genomic_DNA"/>
</dbReference>
<dbReference type="InterPro" id="IPR019734">
    <property type="entry name" value="TPR_rpt"/>
</dbReference>
<evidence type="ECO:0000256" key="2">
    <source>
        <dbReference type="ARBA" id="ARBA00022803"/>
    </source>
</evidence>